<evidence type="ECO:0000313" key="5">
    <source>
        <dbReference type="Proteomes" id="UP000019151"/>
    </source>
</evidence>
<gene>
    <name evidence="4" type="ORF">J421_4861</name>
</gene>
<keyword evidence="4" id="KW-0614">Plasmid</keyword>
<dbReference type="SUPFAM" id="SSF82171">
    <property type="entry name" value="DPP6 N-terminal domain-like"/>
    <property type="match status" value="1"/>
</dbReference>
<reference evidence="4 5" key="1">
    <citation type="journal article" date="2014" name="Genome Announc.">
        <title>Genome Sequence and Methylome of Soil Bacterium Gemmatirosa kalamazoonensis KBS708T, a Member of the Rarely Cultivated Gemmatimonadetes Phylum.</title>
        <authorList>
            <person name="Debruyn J.M."/>
            <person name="Radosevich M."/>
            <person name="Wommack K.E."/>
            <person name="Polson S.W."/>
            <person name="Hauser L.J."/>
            <person name="Fawaz M.N."/>
            <person name="Korlach J."/>
            <person name="Tsai Y.C."/>
        </authorList>
    </citation>
    <scope>NUCLEOTIDE SEQUENCE [LARGE SCALE GENOMIC DNA]</scope>
    <source>
        <strain evidence="4 5">KBS708</strain>
        <plasmid evidence="5">Plasmid 1</plasmid>
    </source>
</reference>
<dbReference type="OrthoDB" id="8432779at2"/>
<dbReference type="RefSeq" id="WP_025413740.1">
    <property type="nucleotide sequence ID" value="NZ_CP007129.1"/>
</dbReference>
<geneLocation type="plasmid" evidence="4 5">
    <name>1</name>
</geneLocation>
<dbReference type="Gene3D" id="2.130.10.10">
    <property type="entry name" value="YVTN repeat-like/Quinoprotein amine dehydrogenase"/>
    <property type="match status" value="1"/>
</dbReference>
<accession>W0RNT1</accession>
<feature type="region of interest" description="Disordered" evidence="1">
    <location>
        <begin position="145"/>
        <end position="165"/>
    </location>
</feature>
<sequence>MRLRVVAPLLAALIASRAAAQEPRTDWVDPATGHRVIRLSAEPGSQTLYFHDNAYSPEGDRFVFTGPAGIMTVDLTALGTAPPRAELAVPRPAGGAYVARRSREIYFTRGGEVLAYHMDTKATRRVPHATRTVINADESVAATAVAAEDPSGHTPRPAYREPRPQLERMFPGKRLDELTPEQQYAVTKEDGLARRALNPDGMAFVFTDLKTGASRTTGYQYAWLNHLQFSPTDPALLLYCHEGTWHEVDRIWTIRTDGSEMTLRHRRTMDMEIAGHEFWSHDGRTIWFDLQTPRSGVFWIAGVDVATGRERRYRVDRDAWSVHYNVSRDDSLFMGDGGDETQVAFAKDGRWINLFRVQPDGTLRREKLVDMSRHNYVTGRGGVEPNGSITPDKKWVIFTGNFDGARHVYAVEIARRR</sequence>
<keyword evidence="5" id="KW-1185">Reference proteome</keyword>
<proteinExistence type="predicted"/>
<dbReference type="EMBL" id="CP007129">
    <property type="protein sequence ID" value="AHG92396.1"/>
    <property type="molecule type" value="Genomic_DNA"/>
</dbReference>
<feature type="signal peptide" evidence="2">
    <location>
        <begin position="1"/>
        <end position="20"/>
    </location>
</feature>
<feature type="chain" id="PRO_5004794371" description="Oligogalacturonate lyase domain-containing protein" evidence="2">
    <location>
        <begin position="21"/>
        <end position="417"/>
    </location>
</feature>
<evidence type="ECO:0000256" key="1">
    <source>
        <dbReference type="SAM" id="MobiDB-lite"/>
    </source>
</evidence>
<protein>
    <recommendedName>
        <fullName evidence="3">Oligogalacturonate lyase domain-containing protein</fullName>
    </recommendedName>
</protein>
<dbReference type="HOGENOM" id="CLU_610983_0_0_0"/>
<feature type="domain" description="Oligogalacturonate lyase" evidence="3">
    <location>
        <begin position="205"/>
        <end position="413"/>
    </location>
</feature>
<dbReference type="AlphaFoldDB" id="W0RNT1"/>
<dbReference type="GO" id="GO:0047487">
    <property type="term" value="F:oligogalacturonide lyase activity"/>
    <property type="evidence" value="ECO:0007669"/>
    <property type="project" value="InterPro"/>
</dbReference>
<dbReference type="InParanoid" id="W0RNT1"/>
<dbReference type="Proteomes" id="UP000019151">
    <property type="component" value="Plasmid 1"/>
</dbReference>
<dbReference type="InterPro" id="IPR027946">
    <property type="entry name" value="Ogl_dom"/>
</dbReference>
<dbReference type="PATRIC" id="fig|861299.3.peg.4915"/>
<evidence type="ECO:0000256" key="2">
    <source>
        <dbReference type="SAM" id="SignalP"/>
    </source>
</evidence>
<name>W0RNT1_9BACT</name>
<evidence type="ECO:0000259" key="3">
    <source>
        <dbReference type="Pfam" id="PF14583"/>
    </source>
</evidence>
<organism evidence="4 5">
    <name type="scientific">Gemmatirosa kalamazoonensis</name>
    <dbReference type="NCBI Taxonomy" id="861299"/>
    <lineage>
        <taxon>Bacteria</taxon>
        <taxon>Pseudomonadati</taxon>
        <taxon>Gemmatimonadota</taxon>
        <taxon>Gemmatimonadia</taxon>
        <taxon>Gemmatimonadales</taxon>
        <taxon>Gemmatimonadaceae</taxon>
        <taxon>Gemmatirosa</taxon>
    </lineage>
</organism>
<keyword evidence="2" id="KW-0732">Signal</keyword>
<dbReference type="KEGG" id="gba:J421_4861"/>
<dbReference type="Pfam" id="PF14583">
    <property type="entry name" value="Pectate_lyase22"/>
    <property type="match status" value="1"/>
</dbReference>
<evidence type="ECO:0000313" key="4">
    <source>
        <dbReference type="EMBL" id="AHG92396.1"/>
    </source>
</evidence>
<dbReference type="GO" id="GO:0045490">
    <property type="term" value="P:pectin catabolic process"/>
    <property type="evidence" value="ECO:0007669"/>
    <property type="project" value="InterPro"/>
</dbReference>
<dbReference type="InterPro" id="IPR015943">
    <property type="entry name" value="WD40/YVTN_repeat-like_dom_sf"/>
</dbReference>